<proteinExistence type="predicted"/>
<reference evidence="2 3" key="1">
    <citation type="submission" date="2021-07" db="EMBL/GenBank/DDBJ databases">
        <authorList>
            <person name="Kim M.K."/>
        </authorList>
    </citation>
    <scope>NUCLEOTIDE SEQUENCE [LARGE SCALE GENOMIC DNA]</scope>
    <source>
        <strain evidence="2 3">HLY7-15</strain>
    </source>
</reference>
<sequence>MLYLLLNIIASTSLVFIFKLFQRFGVPTFQAIVVNYLTCVVVGFLFSGSSSVVQGSLLQQSWVVYALALGTIFIGTFYLIALTTHKVGITAASVATKISLVIPVLFSLLVLENSLKNYTILNYAGMFVALVAIVLSSIRPRNHEDGEETTSPFLALLLPFIIFLNSGIADSLINYTNHFHLQQNEVSQFTMVTFTGSAIVGLIVLLYLLISGKTIFYSKSIAAGILLGIPNYFSIYFLIKALYAFGNDGAFLYPVHNIGIILAGAMGAVLFFGEKLTKVNLTGLAMAVVALVLISYQEIVANLF</sequence>
<feature type="transmembrane region" description="Helical" evidence="1">
    <location>
        <begin position="120"/>
        <end position="138"/>
    </location>
</feature>
<evidence type="ECO:0000313" key="2">
    <source>
        <dbReference type="EMBL" id="MBW3363618.1"/>
    </source>
</evidence>
<evidence type="ECO:0000313" key="3">
    <source>
        <dbReference type="Proteomes" id="UP000774935"/>
    </source>
</evidence>
<keyword evidence="1" id="KW-0472">Membrane</keyword>
<protein>
    <recommendedName>
        <fullName evidence="4">EamA domain-containing protein</fullName>
    </recommendedName>
</protein>
<gene>
    <name evidence="2" type="ORF">KYK27_01090</name>
</gene>
<dbReference type="Proteomes" id="UP000774935">
    <property type="component" value="Unassembled WGS sequence"/>
</dbReference>
<feature type="transmembrane region" description="Helical" evidence="1">
    <location>
        <begin position="33"/>
        <end position="50"/>
    </location>
</feature>
<name>A0ABS6X7Y9_9BACT</name>
<accession>A0ABS6X7Y9</accession>
<dbReference type="EMBL" id="JAHWXQ010000001">
    <property type="protein sequence ID" value="MBW3363618.1"/>
    <property type="molecule type" value="Genomic_DNA"/>
</dbReference>
<evidence type="ECO:0000256" key="1">
    <source>
        <dbReference type="SAM" id="Phobius"/>
    </source>
</evidence>
<keyword evidence="3" id="KW-1185">Reference proteome</keyword>
<feature type="transmembrane region" description="Helical" evidence="1">
    <location>
        <begin position="150"/>
        <end position="169"/>
    </location>
</feature>
<evidence type="ECO:0008006" key="4">
    <source>
        <dbReference type="Google" id="ProtNLM"/>
    </source>
</evidence>
<organism evidence="2 3">
    <name type="scientific">Pontibacter populi</name>
    <dbReference type="NCBI Taxonomy" id="890055"/>
    <lineage>
        <taxon>Bacteria</taxon>
        <taxon>Pseudomonadati</taxon>
        <taxon>Bacteroidota</taxon>
        <taxon>Cytophagia</taxon>
        <taxon>Cytophagales</taxon>
        <taxon>Hymenobacteraceae</taxon>
        <taxon>Pontibacter</taxon>
    </lineage>
</organism>
<dbReference type="RefSeq" id="WP_199108224.1">
    <property type="nucleotide sequence ID" value="NZ_JAHWXQ010000001.1"/>
</dbReference>
<feature type="transmembrane region" description="Helical" evidence="1">
    <location>
        <begin position="189"/>
        <end position="209"/>
    </location>
</feature>
<feature type="transmembrane region" description="Helical" evidence="1">
    <location>
        <begin position="62"/>
        <end position="80"/>
    </location>
</feature>
<feature type="transmembrane region" description="Helical" evidence="1">
    <location>
        <begin position="6"/>
        <end position="21"/>
    </location>
</feature>
<keyword evidence="1" id="KW-0812">Transmembrane</keyword>
<feature type="transmembrane region" description="Helical" evidence="1">
    <location>
        <begin position="279"/>
        <end position="296"/>
    </location>
</feature>
<keyword evidence="1" id="KW-1133">Transmembrane helix</keyword>
<feature type="transmembrane region" description="Helical" evidence="1">
    <location>
        <begin position="221"/>
        <end position="239"/>
    </location>
</feature>
<feature type="transmembrane region" description="Helical" evidence="1">
    <location>
        <begin position="87"/>
        <end position="108"/>
    </location>
</feature>
<comment type="caution">
    <text evidence="2">The sequence shown here is derived from an EMBL/GenBank/DDBJ whole genome shotgun (WGS) entry which is preliminary data.</text>
</comment>
<feature type="transmembrane region" description="Helical" evidence="1">
    <location>
        <begin position="251"/>
        <end position="272"/>
    </location>
</feature>